<sequence>MRLAFLYARIGLRPRFQVSQACFSVVGGVLALRAAAAPLHADFANGRSLLYNGRNDAMDDARDGRLALIPFGKEFTDNR</sequence>
<dbReference type="AlphaFoldDB" id="A0A920CBI4"/>
<dbReference type="EMBL" id="BORQ01000006">
    <property type="protein sequence ID" value="GIO33596.1"/>
    <property type="molecule type" value="Genomic_DNA"/>
</dbReference>
<proteinExistence type="predicted"/>
<protein>
    <submittedName>
        <fullName evidence="1">Uncharacterized protein</fullName>
    </submittedName>
</protein>
<keyword evidence="2" id="KW-1185">Reference proteome</keyword>
<dbReference type="Proteomes" id="UP000679779">
    <property type="component" value="Unassembled WGS sequence"/>
</dbReference>
<accession>A0A920CBI4</accession>
<organism evidence="1 2">
    <name type="scientific">Paenibacillus albilobatus</name>
    <dbReference type="NCBI Taxonomy" id="2716884"/>
    <lineage>
        <taxon>Bacteria</taxon>
        <taxon>Bacillati</taxon>
        <taxon>Bacillota</taxon>
        <taxon>Bacilli</taxon>
        <taxon>Bacillales</taxon>
        <taxon>Paenibacillaceae</taxon>
        <taxon>Paenibacillus</taxon>
    </lineage>
</organism>
<gene>
    <name evidence="1" type="ORF">J2TS6_47370</name>
</gene>
<name>A0A920CBI4_9BACL</name>
<evidence type="ECO:0000313" key="2">
    <source>
        <dbReference type="Proteomes" id="UP000679779"/>
    </source>
</evidence>
<comment type="caution">
    <text evidence="1">The sequence shown here is derived from an EMBL/GenBank/DDBJ whole genome shotgun (WGS) entry which is preliminary data.</text>
</comment>
<evidence type="ECO:0000313" key="1">
    <source>
        <dbReference type="EMBL" id="GIO33596.1"/>
    </source>
</evidence>
<reference evidence="1" key="1">
    <citation type="submission" date="2021-03" db="EMBL/GenBank/DDBJ databases">
        <title>Antimicrobial resistance genes in bacteria isolated from Japanese honey, and their potential for conferring macrolide and lincosamide resistance in the American foulbrood pathogen Paenibacillus larvae.</title>
        <authorList>
            <person name="Okamoto M."/>
            <person name="Kumagai M."/>
            <person name="Kanamori H."/>
            <person name="Takamatsu D."/>
        </authorList>
    </citation>
    <scope>NUCLEOTIDE SEQUENCE</scope>
    <source>
        <strain evidence="1">J2TS6</strain>
    </source>
</reference>